<dbReference type="RefSeq" id="XP_029368741.1">
    <property type="nucleotide sequence ID" value="XM_029512881.1"/>
</dbReference>
<dbReference type="AlphaFoldDB" id="A0A665T182"/>
<protein>
    <submittedName>
        <fullName evidence="21">Neuronal acetylcholine receptor subunit alpha-9-II-like</fullName>
    </submittedName>
</protein>
<evidence type="ECO:0000256" key="9">
    <source>
        <dbReference type="ARBA" id="ARBA00023136"/>
    </source>
</evidence>
<keyword evidence="14" id="KW-1071">Ligand-gated ion channel</keyword>
<evidence type="ECO:0000256" key="14">
    <source>
        <dbReference type="ARBA" id="ARBA00023286"/>
    </source>
</evidence>
<dbReference type="PRINTS" id="PR00252">
    <property type="entry name" value="NRIONCHANNEL"/>
</dbReference>
<dbReference type="InParanoid" id="A0A665T182"/>
<dbReference type="GO" id="GO:0022848">
    <property type="term" value="F:acetylcholine-gated monoatomic cation-selective channel activity"/>
    <property type="evidence" value="ECO:0007669"/>
    <property type="project" value="InterPro"/>
</dbReference>
<dbReference type="CDD" id="cd19051">
    <property type="entry name" value="LGIC_TM_cation"/>
    <property type="match status" value="1"/>
</dbReference>
<reference evidence="21" key="1">
    <citation type="submission" date="2021-04" db="EMBL/GenBank/DDBJ databases">
        <authorList>
            <consortium name="Wellcome Sanger Institute Data Sharing"/>
        </authorList>
    </citation>
    <scope>NUCLEOTIDE SEQUENCE [LARGE SCALE GENOMIC DNA]</scope>
</reference>
<evidence type="ECO:0000256" key="17">
    <source>
        <dbReference type="RuleBase" id="RU000687"/>
    </source>
</evidence>
<keyword evidence="11" id="KW-0675">Receptor</keyword>
<dbReference type="InterPro" id="IPR006201">
    <property type="entry name" value="Neur_channel"/>
</dbReference>
<keyword evidence="13" id="KW-0628">Postsynaptic cell membrane</keyword>
<dbReference type="Pfam" id="PF02932">
    <property type="entry name" value="Neur_chan_memb"/>
    <property type="match status" value="1"/>
</dbReference>
<dbReference type="InterPro" id="IPR006202">
    <property type="entry name" value="Neur_chan_lig-bd"/>
</dbReference>
<feature type="transmembrane region" description="Helical" evidence="17">
    <location>
        <begin position="528"/>
        <end position="546"/>
    </location>
</feature>
<evidence type="ECO:0000256" key="16">
    <source>
        <dbReference type="ARBA" id="ARBA00034104"/>
    </source>
</evidence>
<dbReference type="PRINTS" id="PR00254">
    <property type="entry name" value="NICOTINICR"/>
</dbReference>
<feature type="transmembrane region" description="Helical" evidence="17">
    <location>
        <begin position="264"/>
        <end position="282"/>
    </location>
</feature>
<dbReference type="NCBIfam" id="TIGR00860">
    <property type="entry name" value="LIC"/>
    <property type="match status" value="1"/>
</dbReference>
<feature type="domain" description="Neurotransmitter-gated ion-channel transmembrane" evidence="20">
    <location>
        <begin position="239"/>
        <end position="544"/>
    </location>
</feature>
<reference evidence="21" key="3">
    <citation type="submission" date="2025-09" db="UniProtKB">
        <authorList>
            <consortium name="Ensembl"/>
        </authorList>
    </citation>
    <scope>IDENTIFICATION</scope>
</reference>
<proteinExistence type="inferred from homology"/>
<dbReference type="Gene3D" id="1.20.58.390">
    <property type="entry name" value="Neurotransmitter-gated ion-channel transmembrane domain"/>
    <property type="match status" value="2"/>
</dbReference>
<evidence type="ECO:0000256" key="3">
    <source>
        <dbReference type="ARBA" id="ARBA00022475"/>
    </source>
</evidence>
<dbReference type="Ensembl" id="ENSENLT00000003898.1">
    <property type="protein sequence ID" value="ENSENLP00000003695.1"/>
    <property type="gene ID" value="ENSENLG00000001797.1"/>
</dbReference>
<dbReference type="FunFam" id="1.20.58.390:FF:000009">
    <property type="entry name" value="Cholinergic receptor nicotinic alpha 9 subunit"/>
    <property type="match status" value="1"/>
</dbReference>
<dbReference type="InterPro" id="IPR018000">
    <property type="entry name" value="Neurotransmitter_ion_chnl_CS"/>
</dbReference>
<evidence type="ECO:0000256" key="10">
    <source>
        <dbReference type="ARBA" id="ARBA00023157"/>
    </source>
</evidence>
<dbReference type="Pfam" id="PF02931">
    <property type="entry name" value="Neur_chan_LBD"/>
    <property type="match status" value="1"/>
</dbReference>
<evidence type="ECO:0000259" key="20">
    <source>
        <dbReference type="Pfam" id="PF02932"/>
    </source>
</evidence>
<dbReference type="Proteomes" id="UP000472264">
    <property type="component" value="Chromosome 10"/>
</dbReference>
<evidence type="ECO:0000256" key="4">
    <source>
        <dbReference type="ARBA" id="ARBA00022692"/>
    </source>
</evidence>
<dbReference type="Gene3D" id="2.70.170.10">
    <property type="entry name" value="Neurotransmitter-gated ion-channel ligand-binding domain"/>
    <property type="match status" value="1"/>
</dbReference>
<feature type="transmembrane region" description="Helical" evidence="17">
    <location>
        <begin position="234"/>
        <end position="257"/>
    </location>
</feature>
<gene>
    <name evidence="21" type="primary">LOC115050132</name>
</gene>
<keyword evidence="10" id="KW-1015">Disulfide bond</keyword>
<dbReference type="SUPFAM" id="SSF63712">
    <property type="entry name" value="Nicotinic receptor ligand binding domain-like"/>
    <property type="match status" value="1"/>
</dbReference>
<evidence type="ECO:0000256" key="7">
    <source>
        <dbReference type="ARBA" id="ARBA00023018"/>
    </source>
</evidence>
<dbReference type="InterPro" id="IPR036734">
    <property type="entry name" value="Neur_chan_lig-bd_sf"/>
</dbReference>
<dbReference type="CDD" id="cd19022">
    <property type="entry name" value="LGIC_ECD_nAChR_A9"/>
    <property type="match status" value="1"/>
</dbReference>
<feature type="domain" description="Neurotransmitter-gated ion-channel ligand-binding" evidence="19">
    <location>
        <begin position="27"/>
        <end position="231"/>
    </location>
</feature>
<dbReference type="GO" id="GO:0004888">
    <property type="term" value="F:transmembrane signaling receptor activity"/>
    <property type="evidence" value="ECO:0007669"/>
    <property type="project" value="InterPro"/>
</dbReference>
<keyword evidence="5 17" id="KW-0732">Signal</keyword>
<dbReference type="InterPro" id="IPR006029">
    <property type="entry name" value="Neurotrans-gated_channel_TM"/>
</dbReference>
<dbReference type="GeneID" id="115050132"/>
<dbReference type="OrthoDB" id="5975154at2759"/>
<evidence type="ECO:0000256" key="5">
    <source>
        <dbReference type="ARBA" id="ARBA00022729"/>
    </source>
</evidence>
<dbReference type="InterPro" id="IPR038050">
    <property type="entry name" value="Neuro_actylchol_rec"/>
</dbReference>
<evidence type="ECO:0000256" key="13">
    <source>
        <dbReference type="ARBA" id="ARBA00023257"/>
    </source>
</evidence>
<evidence type="ECO:0000256" key="15">
    <source>
        <dbReference type="ARBA" id="ARBA00023303"/>
    </source>
</evidence>
<accession>A0A665T182</accession>
<feature type="region of interest" description="Disordered" evidence="18">
    <location>
        <begin position="379"/>
        <end position="418"/>
    </location>
</feature>
<sequence length="549" mass="61839">MCKMIPIICLVMLLPEVVHSAQGHFAHKLLNDLMENYSSALRPVEDTDRALNVTLQITLSQIKDMDERNQVLIAYLWIRQTWHDAYLKWNKEDYDGLEVIHIPSSLVWRPDLVLYNKADDDFSGPMDTNVRLRYNGEITWDAPAITKSSCVVDVSYFPFDSQECNLTFGSWTYNGNQVDIIMGMDSGDLSDFVENVEWECHGMPATKNVIMYGCCSDPYPDITYTVLLQRRSSFYIFNLLLPCFLISFLAPLGFYLPADSGEKVSLGVTVLLALTVFQLMVAESMPPSESVPLIGKYYIATMTMVTASTALTIFIMNIHFCGAEAKPVPHWAKVLIIDYMSKIFFVYEVGENCASASSSSSSSSSSFPTQDEIRHPHLSSHIHANGKPGSHSSREERQNHKVPRPQTAKPQQHPRVKVQHHILREERNHLSGFAPGKYEGSNGKISTSNCCKEDQKVPCCPEDKKPPPQGPIVTFGPCVFCSHGSGVPGVDTKLVRNVEYIANCFREQRATCAKGAEWKKIAKVMDRFFMWIFFIMVFLMSILIIGNKP</sequence>
<evidence type="ECO:0000256" key="6">
    <source>
        <dbReference type="ARBA" id="ARBA00022989"/>
    </source>
</evidence>
<name>A0A665T182_ECHNA</name>
<dbReference type="OMA" id="CVYDVGE"/>
<evidence type="ECO:0000313" key="21">
    <source>
        <dbReference type="Ensembl" id="ENSENLP00000003695.1"/>
    </source>
</evidence>
<evidence type="ECO:0000256" key="12">
    <source>
        <dbReference type="ARBA" id="ARBA00023180"/>
    </source>
</evidence>
<evidence type="ECO:0000256" key="11">
    <source>
        <dbReference type="ARBA" id="ARBA00023170"/>
    </source>
</evidence>
<keyword evidence="9 17" id="KW-0472">Membrane</keyword>
<keyword evidence="22" id="KW-1185">Reference proteome</keyword>
<keyword evidence="2 17" id="KW-0813">Transport</keyword>
<comment type="similarity">
    <text evidence="1">Belongs to the ligand-gated ion channel (TC 1.A.9) family. Acetylcholine receptor (TC 1.A.9.1) subfamily.</text>
</comment>
<dbReference type="InterPro" id="IPR002394">
    <property type="entry name" value="Nicotinic_acetylcholine_rcpt"/>
</dbReference>
<keyword evidence="7" id="KW-0770">Synapse</keyword>
<feature type="chain" id="PRO_5025705044" evidence="17">
    <location>
        <begin position="21"/>
        <end position="549"/>
    </location>
</feature>
<dbReference type="FunFam" id="2.70.170.10:FF:000010">
    <property type="entry name" value="neuronal acetylcholine receptor subunit alpha-9"/>
    <property type="match status" value="1"/>
</dbReference>
<dbReference type="PROSITE" id="PS00236">
    <property type="entry name" value="NEUROTR_ION_CHANNEL"/>
    <property type="match status" value="1"/>
</dbReference>
<evidence type="ECO:0000256" key="8">
    <source>
        <dbReference type="ARBA" id="ARBA00023065"/>
    </source>
</evidence>
<feature type="signal peptide" evidence="17">
    <location>
        <begin position="1"/>
        <end position="20"/>
    </location>
</feature>
<keyword evidence="6 17" id="KW-1133">Transmembrane helix</keyword>
<evidence type="ECO:0000259" key="19">
    <source>
        <dbReference type="Pfam" id="PF02931"/>
    </source>
</evidence>
<keyword evidence="12" id="KW-0325">Glycoprotein</keyword>
<keyword evidence="4 17" id="KW-0812">Transmembrane</keyword>
<dbReference type="PANTHER" id="PTHR18945">
    <property type="entry name" value="NEUROTRANSMITTER GATED ION CHANNEL"/>
    <property type="match status" value="1"/>
</dbReference>
<keyword evidence="3" id="KW-1003">Cell membrane</keyword>
<evidence type="ECO:0000256" key="1">
    <source>
        <dbReference type="ARBA" id="ARBA00009237"/>
    </source>
</evidence>
<evidence type="ECO:0000313" key="22">
    <source>
        <dbReference type="Proteomes" id="UP000472264"/>
    </source>
</evidence>
<comment type="subcellular location">
    <subcellularLocation>
        <location evidence="16">Postsynaptic cell membrane</location>
        <topology evidence="16">Multi-pass membrane protein</topology>
    </subcellularLocation>
</comment>
<keyword evidence="15 17" id="KW-0407">Ion channel</keyword>
<dbReference type="FunFam" id="1.20.58.390:FF:000053">
    <property type="entry name" value="Neuronal acetylcholine receptor subunit alpha-9"/>
    <property type="match status" value="1"/>
</dbReference>
<reference evidence="21" key="2">
    <citation type="submission" date="2025-08" db="UniProtKB">
        <authorList>
            <consortium name="Ensembl"/>
        </authorList>
    </citation>
    <scope>IDENTIFICATION</scope>
</reference>
<evidence type="ECO:0000256" key="18">
    <source>
        <dbReference type="SAM" id="MobiDB-lite"/>
    </source>
</evidence>
<keyword evidence="8 17" id="KW-0406">Ion transport</keyword>
<dbReference type="InterPro" id="IPR036719">
    <property type="entry name" value="Neuro-gated_channel_TM_sf"/>
</dbReference>
<feature type="transmembrane region" description="Helical" evidence="17">
    <location>
        <begin position="297"/>
        <end position="316"/>
    </location>
</feature>
<organism evidence="21 22">
    <name type="scientific">Echeneis naucrates</name>
    <name type="common">Live sharksucker</name>
    <dbReference type="NCBI Taxonomy" id="173247"/>
    <lineage>
        <taxon>Eukaryota</taxon>
        <taxon>Metazoa</taxon>
        <taxon>Chordata</taxon>
        <taxon>Craniata</taxon>
        <taxon>Vertebrata</taxon>
        <taxon>Euteleostomi</taxon>
        <taxon>Actinopterygii</taxon>
        <taxon>Neopterygii</taxon>
        <taxon>Teleostei</taxon>
        <taxon>Neoteleostei</taxon>
        <taxon>Acanthomorphata</taxon>
        <taxon>Carangaria</taxon>
        <taxon>Carangiformes</taxon>
        <taxon>Echeneidae</taxon>
        <taxon>Echeneis</taxon>
    </lineage>
</organism>
<evidence type="ECO:0000256" key="2">
    <source>
        <dbReference type="ARBA" id="ARBA00022448"/>
    </source>
</evidence>
<dbReference type="SUPFAM" id="SSF90112">
    <property type="entry name" value="Neurotransmitter-gated ion-channel transmembrane pore"/>
    <property type="match status" value="1"/>
</dbReference>
<dbReference type="GO" id="GO:0045211">
    <property type="term" value="C:postsynaptic membrane"/>
    <property type="evidence" value="ECO:0007669"/>
    <property type="project" value="UniProtKB-SubCell"/>
</dbReference>